<reference evidence="12 13" key="1">
    <citation type="submission" date="2017-10" db="EMBL/GenBank/DDBJ databases">
        <authorList>
            <person name="Banno H."/>
            <person name="Chua N.-H."/>
        </authorList>
    </citation>
    <scope>NUCLEOTIDE SEQUENCE [LARGE SCALE GENOMIC DNA]</scope>
    <source>
        <strain evidence="12">Vibrio tapetis CECT4600</strain>
    </source>
</reference>
<protein>
    <submittedName>
        <fullName evidence="12">Iron-hydroxamate transporter subunit ATP-binding component of ABC superfamily</fullName>
    </submittedName>
</protein>
<keyword evidence="7 12" id="KW-0067">ATP-binding</keyword>
<dbReference type="Gene3D" id="3.40.50.300">
    <property type="entry name" value="P-loop containing nucleotide triphosphate hydrolases"/>
    <property type="match status" value="1"/>
</dbReference>
<name>A0A2N8ZDT4_9VIBR</name>
<evidence type="ECO:0000256" key="7">
    <source>
        <dbReference type="ARBA" id="ARBA00022840"/>
    </source>
</evidence>
<evidence type="ECO:0000256" key="3">
    <source>
        <dbReference type="ARBA" id="ARBA00022448"/>
    </source>
</evidence>
<evidence type="ECO:0000259" key="11">
    <source>
        <dbReference type="PROSITE" id="PS50893"/>
    </source>
</evidence>
<organism evidence="12 13">
    <name type="scientific">Vibrio tapetis subsp. tapetis</name>
    <dbReference type="NCBI Taxonomy" id="1671868"/>
    <lineage>
        <taxon>Bacteria</taxon>
        <taxon>Pseudomonadati</taxon>
        <taxon>Pseudomonadota</taxon>
        <taxon>Gammaproteobacteria</taxon>
        <taxon>Vibrionales</taxon>
        <taxon>Vibrionaceae</taxon>
        <taxon>Vibrio</taxon>
    </lineage>
</organism>
<sequence>MYQLSEIKVIRDQQTILDIDQLTIDPHGFTVILGHNGSGKSTLVNLLANEFSPEQGSVQLNGKALSQYSHKALAKDVAFLPQTLPEVDGLNVEEVVRLGRFPWRGVFGQWKEHDHDIVKQALHDTGIERYKDHLTSSLSGGERQRAWIAMLLAQQAQFLILDEPTSALDVQHQYQVLQLLKTLNQETGKGILVILHDLNLALRFSTHVIALHSGSVLFQGESDLLLDEQRLSSLYSTPIKLIDHPTHHHKVAVVC</sequence>
<keyword evidence="6" id="KW-0547">Nucleotide-binding</keyword>
<evidence type="ECO:0000256" key="5">
    <source>
        <dbReference type="ARBA" id="ARBA00022496"/>
    </source>
</evidence>
<comment type="subcellular location">
    <subcellularLocation>
        <location evidence="1">Cell membrane</location>
        <topology evidence="1">Peripheral membrane protein</topology>
    </subcellularLocation>
</comment>
<keyword evidence="10" id="KW-0472">Membrane</keyword>
<dbReference type="EMBL" id="LT960611">
    <property type="protein sequence ID" value="SON50079.1"/>
    <property type="molecule type" value="Genomic_DNA"/>
</dbReference>
<dbReference type="FunFam" id="3.40.50.300:FF:000134">
    <property type="entry name" value="Iron-enterobactin ABC transporter ATP-binding protein"/>
    <property type="match status" value="1"/>
</dbReference>
<dbReference type="SUPFAM" id="SSF52540">
    <property type="entry name" value="P-loop containing nucleoside triphosphate hydrolases"/>
    <property type="match status" value="1"/>
</dbReference>
<evidence type="ECO:0000313" key="12">
    <source>
        <dbReference type="EMBL" id="SON50079.1"/>
    </source>
</evidence>
<evidence type="ECO:0000313" key="13">
    <source>
        <dbReference type="Proteomes" id="UP000235828"/>
    </source>
</evidence>
<dbReference type="PANTHER" id="PTHR42771">
    <property type="entry name" value="IRON(3+)-HYDROXAMATE IMPORT ATP-BINDING PROTEIN FHUC"/>
    <property type="match status" value="1"/>
</dbReference>
<keyword evidence="9" id="KW-0406">Ion transport</keyword>
<dbReference type="InterPro" id="IPR027417">
    <property type="entry name" value="P-loop_NTPase"/>
</dbReference>
<dbReference type="OrthoDB" id="5292475at2"/>
<dbReference type="SMART" id="SM00382">
    <property type="entry name" value="AAA"/>
    <property type="match status" value="1"/>
</dbReference>
<dbReference type="InterPro" id="IPR003439">
    <property type="entry name" value="ABC_transporter-like_ATP-bd"/>
</dbReference>
<evidence type="ECO:0000256" key="9">
    <source>
        <dbReference type="ARBA" id="ARBA00023065"/>
    </source>
</evidence>
<dbReference type="KEGG" id="vta:A2100"/>
<dbReference type="GO" id="GO:0006826">
    <property type="term" value="P:iron ion transport"/>
    <property type="evidence" value="ECO:0007669"/>
    <property type="project" value="UniProtKB-KW"/>
</dbReference>
<dbReference type="InterPro" id="IPR003593">
    <property type="entry name" value="AAA+_ATPase"/>
</dbReference>
<comment type="similarity">
    <text evidence="2">Belongs to the ABC transporter superfamily.</text>
</comment>
<evidence type="ECO:0000256" key="2">
    <source>
        <dbReference type="ARBA" id="ARBA00005417"/>
    </source>
</evidence>
<dbReference type="GO" id="GO:0005524">
    <property type="term" value="F:ATP binding"/>
    <property type="evidence" value="ECO:0007669"/>
    <property type="project" value="UniProtKB-KW"/>
</dbReference>
<dbReference type="PROSITE" id="PS00211">
    <property type="entry name" value="ABC_TRANSPORTER_1"/>
    <property type="match status" value="1"/>
</dbReference>
<dbReference type="Pfam" id="PF00005">
    <property type="entry name" value="ABC_tran"/>
    <property type="match status" value="1"/>
</dbReference>
<dbReference type="PROSITE" id="PS50893">
    <property type="entry name" value="ABC_TRANSPORTER_2"/>
    <property type="match status" value="1"/>
</dbReference>
<proteinExistence type="inferred from homology"/>
<dbReference type="PANTHER" id="PTHR42771:SF2">
    <property type="entry name" value="IRON(3+)-HYDROXAMATE IMPORT ATP-BINDING PROTEIN FHUC"/>
    <property type="match status" value="1"/>
</dbReference>
<evidence type="ECO:0000256" key="8">
    <source>
        <dbReference type="ARBA" id="ARBA00023004"/>
    </source>
</evidence>
<dbReference type="CDD" id="cd03214">
    <property type="entry name" value="ABC_Iron-Siderophores_B12_Hemin"/>
    <property type="match status" value="1"/>
</dbReference>
<evidence type="ECO:0000256" key="4">
    <source>
        <dbReference type="ARBA" id="ARBA00022475"/>
    </source>
</evidence>
<dbReference type="GO" id="GO:0005886">
    <property type="term" value="C:plasma membrane"/>
    <property type="evidence" value="ECO:0007669"/>
    <property type="project" value="UniProtKB-SubCell"/>
</dbReference>
<keyword evidence="13" id="KW-1185">Reference proteome</keyword>
<keyword evidence="3" id="KW-0813">Transport</keyword>
<dbReference type="AlphaFoldDB" id="A0A2N8ZDT4"/>
<dbReference type="GO" id="GO:0016887">
    <property type="term" value="F:ATP hydrolysis activity"/>
    <property type="evidence" value="ECO:0007669"/>
    <property type="project" value="InterPro"/>
</dbReference>
<dbReference type="RefSeq" id="WP_102522636.1">
    <property type="nucleotide sequence ID" value="NZ_LT960611.1"/>
</dbReference>
<evidence type="ECO:0000256" key="10">
    <source>
        <dbReference type="ARBA" id="ARBA00023136"/>
    </source>
</evidence>
<evidence type="ECO:0000256" key="6">
    <source>
        <dbReference type="ARBA" id="ARBA00022741"/>
    </source>
</evidence>
<dbReference type="Proteomes" id="UP000235828">
    <property type="component" value="Chromosome A"/>
</dbReference>
<feature type="domain" description="ABC transporter" evidence="11">
    <location>
        <begin position="2"/>
        <end position="238"/>
    </location>
</feature>
<evidence type="ECO:0000256" key="1">
    <source>
        <dbReference type="ARBA" id="ARBA00004202"/>
    </source>
</evidence>
<dbReference type="InterPro" id="IPR051535">
    <property type="entry name" value="Siderophore_ABC-ATPase"/>
</dbReference>
<gene>
    <name evidence="12" type="primary">fhuC</name>
    <name evidence="12" type="ORF">VTAP4600_A2100</name>
</gene>
<dbReference type="InterPro" id="IPR017871">
    <property type="entry name" value="ABC_transporter-like_CS"/>
</dbReference>
<keyword evidence="4" id="KW-1003">Cell membrane</keyword>
<keyword evidence="5" id="KW-0410">Iron transport</keyword>
<accession>A0A2N8ZDT4</accession>
<keyword evidence="8" id="KW-0408">Iron</keyword>